<name>A0ABU9CE58_9BURK</name>
<evidence type="ECO:0000259" key="10">
    <source>
        <dbReference type="PROSITE" id="PS51007"/>
    </source>
</evidence>
<keyword evidence="7 8" id="KW-0408">Iron</keyword>
<proteinExistence type="predicted"/>
<keyword evidence="5" id="KW-0574">Periplasm</keyword>
<evidence type="ECO:0000256" key="2">
    <source>
        <dbReference type="ARBA" id="ARBA00022448"/>
    </source>
</evidence>
<feature type="chain" id="PRO_5046356001" evidence="9">
    <location>
        <begin position="20"/>
        <end position="236"/>
    </location>
</feature>
<comment type="caution">
    <text evidence="11">The sequence shown here is derived from an EMBL/GenBank/DDBJ whole genome shotgun (WGS) entry which is preliminary data.</text>
</comment>
<accession>A0ABU9CE58</accession>
<sequence>MNTALHTLIRLLATGFALAAIGGAAQAQDAKAAAGDAAKGAGKAAMCIGCHGIVGYQATFPEVYKVPMISGQGAKYIVSALQAYQKGDRKHPTMRGIAASLTEADMADLGAFYEQQGKNAGSPAPEALAKPVPDALKDRMAACVACHGANFSKPMDPAYPKLAGQHADYLAAALRAYHTDGNANVGRANATMRGQVVQEANGQKKLTFTNAELKQIGAYLASLPGDLHVVPQPRLR</sequence>
<dbReference type="Proteomes" id="UP001365405">
    <property type="component" value="Unassembled WGS sequence"/>
</dbReference>
<dbReference type="Pfam" id="PF00034">
    <property type="entry name" value="Cytochrom_C"/>
    <property type="match status" value="1"/>
</dbReference>
<evidence type="ECO:0000256" key="3">
    <source>
        <dbReference type="ARBA" id="ARBA00022617"/>
    </source>
</evidence>
<keyword evidence="6" id="KW-0249">Electron transport</keyword>
<protein>
    <submittedName>
        <fullName evidence="11">C-type cytochrome</fullName>
    </submittedName>
</protein>
<dbReference type="PANTHER" id="PTHR33751">
    <property type="entry name" value="CBB3-TYPE CYTOCHROME C OXIDASE SUBUNIT FIXP"/>
    <property type="match status" value="1"/>
</dbReference>
<evidence type="ECO:0000256" key="4">
    <source>
        <dbReference type="ARBA" id="ARBA00022723"/>
    </source>
</evidence>
<keyword evidence="2" id="KW-0813">Transport</keyword>
<dbReference type="InterPro" id="IPR036909">
    <property type="entry name" value="Cyt_c-like_dom_sf"/>
</dbReference>
<keyword evidence="12" id="KW-1185">Reference proteome</keyword>
<keyword evidence="3 8" id="KW-0349">Heme</keyword>
<dbReference type="SUPFAM" id="SSF46626">
    <property type="entry name" value="Cytochrome c"/>
    <property type="match status" value="2"/>
</dbReference>
<evidence type="ECO:0000256" key="8">
    <source>
        <dbReference type="PROSITE-ProRule" id="PRU00433"/>
    </source>
</evidence>
<keyword evidence="4 8" id="KW-0479">Metal-binding</keyword>
<feature type="domain" description="Cytochrome c" evidence="10">
    <location>
        <begin position="127"/>
        <end position="224"/>
    </location>
</feature>
<gene>
    <name evidence="11" type="ORF">AACH10_07970</name>
</gene>
<evidence type="ECO:0000256" key="6">
    <source>
        <dbReference type="ARBA" id="ARBA00022982"/>
    </source>
</evidence>
<organism evidence="11 12">
    <name type="scientific">Pseudaquabacterium inlustre</name>
    <dbReference type="NCBI Taxonomy" id="2984192"/>
    <lineage>
        <taxon>Bacteria</taxon>
        <taxon>Pseudomonadati</taxon>
        <taxon>Pseudomonadota</taxon>
        <taxon>Betaproteobacteria</taxon>
        <taxon>Burkholderiales</taxon>
        <taxon>Sphaerotilaceae</taxon>
        <taxon>Pseudaquabacterium</taxon>
    </lineage>
</organism>
<dbReference type="RefSeq" id="WP_341409839.1">
    <property type="nucleotide sequence ID" value="NZ_JBBUTH010000003.1"/>
</dbReference>
<dbReference type="InterPro" id="IPR009056">
    <property type="entry name" value="Cyt_c-like_dom"/>
</dbReference>
<dbReference type="PIRSF" id="PIRSF000005">
    <property type="entry name" value="Cytochrome_c4"/>
    <property type="match status" value="1"/>
</dbReference>
<comment type="subcellular location">
    <subcellularLocation>
        <location evidence="1">Periplasm</location>
    </subcellularLocation>
</comment>
<feature type="signal peptide" evidence="9">
    <location>
        <begin position="1"/>
        <end position="19"/>
    </location>
</feature>
<evidence type="ECO:0000256" key="1">
    <source>
        <dbReference type="ARBA" id="ARBA00004418"/>
    </source>
</evidence>
<dbReference type="PROSITE" id="PS51007">
    <property type="entry name" value="CYTC"/>
    <property type="match status" value="2"/>
</dbReference>
<dbReference type="Gene3D" id="1.10.760.10">
    <property type="entry name" value="Cytochrome c-like domain"/>
    <property type="match status" value="2"/>
</dbReference>
<dbReference type="PANTHER" id="PTHR33751:SF9">
    <property type="entry name" value="CYTOCHROME C4"/>
    <property type="match status" value="1"/>
</dbReference>
<evidence type="ECO:0000313" key="12">
    <source>
        <dbReference type="Proteomes" id="UP001365405"/>
    </source>
</evidence>
<evidence type="ECO:0000256" key="9">
    <source>
        <dbReference type="SAM" id="SignalP"/>
    </source>
</evidence>
<evidence type="ECO:0000313" key="11">
    <source>
        <dbReference type="EMBL" id="MEK8050171.1"/>
    </source>
</evidence>
<reference evidence="11 12" key="1">
    <citation type="submission" date="2024-04" db="EMBL/GenBank/DDBJ databases">
        <title>Novel species of the genus Ideonella isolated from streams.</title>
        <authorList>
            <person name="Lu H."/>
        </authorList>
    </citation>
    <scope>NUCLEOTIDE SEQUENCE [LARGE SCALE GENOMIC DNA]</scope>
    <source>
        <strain evidence="11 12">DXS22W</strain>
    </source>
</reference>
<dbReference type="InterPro" id="IPR024167">
    <property type="entry name" value="Cytochrome_c4-like"/>
</dbReference>
<keyword evidence="9" id="KW-0732">Signal</keyword>
<dbReference type="EMBL" id="JBBUTH010000003">
    <property type="protein sequence ID" value="MEK8050171.1"/>
    <property type="molecule type" value="Genomic_DNA"/>
</dbReference>
<evidence type="ECO:0000256" key="5">
    <source>
        <dbReference type="ARBA" id="ARBA00022764"/>
    </source>
</evidence>
<evidence type="ECO:0000256" key="7">
    <source>
        <dbReference type="ARBA" id="ARBA00023004"/>
    </source>
</evidence>
<feature type="domain" description="Cytochrome c" evidence="10">
    <location>
        <begin position="30"/>
        <end position="117"/>
    </location>
</feature>
<dbReference type="InterPro" id="IPR050597">
    <property type="entry name" value="Cytochrome_c_Oxidase_Subunit"/>
</dbReference>